<dbReference type="STRING" id="34508.A0A4U8UW91"/>
<keyword evidence="5" id="KW-1185">Reference proteome</keyword>
<name>A0A4U8UW91_STECR</name>
<dbReference type="PANTHER" id="PTHR45757">
    <property type="entry name" value="PROTEIN CBG23364-RELATED"/>
    <property type="match status" value="1"/>
</dbReference>
<proteinExistence type="predicted"/>
<feature type="transmembrane region" description="Helical" evidence="2">
    <location>
        <begin position="295"/>
        <end position="314"/>
    </location>
</feature>
<dbReference type="Pfam" id="PF07690">
    <property type="entry name" value="MFS_1"/>
    <property type="match status" value="1"/>
</dbReference>
<comment type="caution">
    <text evidence="4">The sequence shown here is derived from an EMBL/GenBank/DDBJ whole genome shotgun (WGS) entry which is preliminary data.</text>
</comment>
<feature type="transmembrane region" description="Helical" evidence="2">
    <location>
        <begin position="130"/>
        <end position="151"/>
    </location>
</feature>
<feature type="transmembrane region" description="Helical" evidence="2">
    <location>
        <begin position="392"/>
        <end position="414"/>
    </location>
</feature>
<keyword evidence="2" id="KW-1133">Transmembrane helix</keyword>
<organism evidence="4 5">
    <name type="scientific">Steinernema carpocapsae</name>
    <name type="common">Entomopathogenic nematode</name>
    <dbReference type="NCBI Taxonomy" id="34508"/>
    <lineage>
        <taxon>Eukaryota</taxon>
        <taxon>Metazoa</taxon>
        <taxon>Ecdysozoa</taxon>
        <taxon>Nematoda</taxon>
        <taxon>Chromadorea</taxon>
        <taxon>Rhabditida</taxon>
        <taxon>Tylenchina</taxon>
        <taxon>Panagrolaimomorpha</taxon>
        <taxon>Strongyloidoidea</taxon>
        <taxon>Steinernematidae</taxon>
        <taxon>Steinernema</taxon>
    </lineage>
</organism>
<dbReference type="Proteomes" id="UP000298663">
    <property type="component" value="Unassembled WGS sequence"/>
</dbReference>
<evidence type="ECO:0000256" key="2">
    <source>
        <dbReference type="SAM" id="Phobius"/>
    </source>
</evidence>
<dbReference type="InterPro" id="IPR011701">
    <property type="entry name" value="MFS"/>
</dbReference>
<evidence type="ECO:0000313" key="4">
    <source>
        <dbReference type="EMBL" id="TMS37069.1"/>
    </source>
</evidence>
<feature type="transmembrane region" description="Helical" evidence="2">
    <location>
        <begin position="335"/>
        <end position="355"/>
    </location>
</feature>
<evidence type="ECO:0000313" key="5">
    <source>
        <dbReference type="Proteomes" id="UP000298663"/>
    </source>
</evidence>
<keyword evidence="2" id="KW-0812">Transmembrane</keyword>
<feature type="transmembrane region" description="Helical" evidence="2">
    <location>
        <begin position="197"/>
        <end position="220"/>
    </location>
</feature>
<dbReference type="OrthoDB" id="2985014at2759"/>
<feature type="transmembrane region" description="Helical" evidence="2">
    <location>
        <begin position="30"/>
        <end position="55"/>
    </location>
</feature>
<dbReference type="PROSITE" id="PS50850">
    <property type="entry name" value="MFS"/>
    <property type="match status" value="1"/>
</dbReference>
<gene>
    <name evidence="4" type="ORF">L596_004083</name>
</gene>
<keyword evidence="2" id="KW-0472">Membrane</keyword>
<dbReference type="AlphaFoldDB" id="A0A4U8UW91"/>
<dbReference type="GO" id="GO:0016020">
    <property type="term" value="C:membrane"/>
    <property type="evidence" value="ECO:0007669"/>
    <property type="project" value="UniProtKB-SubCell"/>
</dbReference>
<dbReference type="SUPFAM" id="SSF103473">
    <property type="entry name" value="MFS general substrate transporter"/>
    <property type="match status" value="1"/>
</dbReference>
<feature type="transmembrane region" description="Helical" evidence="2">
    <location>
        <begin position="426"/>
        <end position="447"/>
    </location>
</feature>
<dbReference type="Gene3D" id="1.20.1250.20">
    <property type="entry name" value="MFS general substrate transporter like domains"/>
    <property type="match status" value="2"/>
</dbReference>
<feature type="transmembrane region" description="Helical" evidence="2">
    <location>
        <begin position="257"/>
        <end position="275"/>
    </location>
</feature>
<evidence type="ECO:0000259" key="3">
    <source>
        <dbReference type="PROSITE" id="PS50850"/>
    </source>
</evidence>
<reference evidence="4 5" key="2">
    <citation type="journal article" date="2019" name="G3 (Bethesda)">
        <title>Hybrid Assembly of the Genome of the Entomopathogenic Nematode Steinernema carpocapsae Identifies the X-Chromosome.</title>
        <authorList>
            <person name="Serra L."/>
            <person name="Macchietto M."/>
            <person name="Macias-Munoz A."/>
            <person name="McGill C.J."/>
            <person name="Rodriguez I.M."/>
            <person name="Rodriguez B."/>
            <person name="Murad R."/>
            <person name="Mortazavi A."/>
        </authorList>
    </citation>
    <scope>NUCLEOTIDE SEQUENCE [LARGE SCALE GENOMIC DNA]</scope>
    <source>
        <strain evidence="4 5">ALL</strain>
    </source>
</reference>
<dbReference type="EMBL" id="AZBU02000001">
    <property type="protein sequence ID" value="TMS37069.1"/>
    <property type="molecule type" value="Genomic_DNA"/>
</dbReference>
<feature type="transmembrane region" description="Helical" evidence="2">
    <location>
        <begin position="75"/>
        <end position="98"/>
    </location>
</feature>
<reference evidence="4 5" key="1">
    <citation type="journal article" date="2015" name="Genome Biol.">
        <title>Comparative genomics of Steinernema reveals deeply conserved gene regulatory networks.</title>
        <authorList>
            <person name="Dillman A.R."/>
            <person name="Macchietto M."/>
            <person name="Porter C.F."/>
            <person name="Rogers A."/>
            <person name="Williams B."/>
            <person name="Antoshechkin I."/>
            <person name="Lee M.M."/>
            <person name="Goodwin Z."/>
            <person name="Lu X."/>
            <person name="Lewis E.E."/>
            <person name="Goodrich-Blair H."/>
            <person name="Stock S.P."/>
            <person name="Adams B.J."/>
            <person name="Sternberg P.W."/>
            <person name="Mortazavi A."/>
        </authorList>
    </citation>
    <scope>NUCLEOTIDE SEQUENCE [LARGE SCALE GENOMIC DNA]</scope>
    <source>
        <strain evidence="4 5">ALL</strain>
    </source>
</reference>
<protein>
    <recommendedName>
        <fullName evidence="3">Major facilitator superfamily (MFS) profile domain-containing protein</fullName>
    </recommendedName>
</protein>
<feature type="transmembrane region" description="Helical" evidence="2">
    <location>
        <begin position="163"/>
        <end position="185"/>
    </location>
</feature>
<dbReference type="InterPro" id="IPR020846">
    <property type="entry name" value="MFS_dom"/>
</dbReference>
<feature type="transmembrane region" description="Helical" evidence="2">
    <location>
        <begin position="361"/>
        <end position="380"/>
    </location>
</feature>
<feature type="domain" description="Major facilitator superfamily (MFS) profile" evidence="3">
    <location>
        <begin position="37"/>
        <end position="452"/>
    </location>
</feature>
<comment type="subcellular location">
    <subcellularLocation>
        <location evidence="1">Membrane</location>
        <topology evidence="1">Multi-pass membrane protein</topology>
    </subcellularLocation>
</comment>
<accession>A0A4U8UW91</accession>
<dbReference type="InterPro" id="IPR036259">
    <property type="entry name" value="MFS_trans_sf"/>
</dbReference>
<dbReference type="GO" id="GO:0022857">
    <property type="term" value="F:transmembrane transporter activity"/>
    <property type="evidence" value="ECO:0007669"/>
    <property type="project" value="InterPro"/>
</dbReference>
<feature type="transmembrane region" description="Helical" evidence="2">
    <location>
        <begin position="105"/>
        <end position="124"/>
    </location>
</feature>
<sequence>MSVADTLLAENLKLNEKEDVDDEATGNIRYVILVLATLCCSIVVSCNFVFNFAVVCGDKNHLNETTTSLEFPNEWLRLLYSAFPLGNLIGLPLIPFIHHKCSQRVLITIGGFLTSLATLLVPLAHEIHPIYVIVLRFVQGIGMTPLIPLNAHVSARWTPAHKIGFFLAVMTGNAQIGIFFTMGISGFLCGQGFSWQVLYYVHALAALAIYITWAIVFRDYPTTHPWIKKKELDLILGEDHEFKTSAHKIREATPYKAIFTNISVLSVLIAGFGNFNGVSPVIVFSSTLIRQALGFSQYLTGFYNSSSFFMQFVLKVLGGHLSDVMPFSETNKLRFFNTISCGFSGVLMLISAFVSSAHYNVCLFFIVMIQGVIGFNSAGFNKAAIVVARQHAHVVLMVQGIGMCLGLVFEPFLVYHVAPEQTWEQWKYLFIGHGLVLIISNAIYCFGIRGRPAPFTKTLP</sequence>
<evidence type="ECO:0000256" key="1">
    <source>
        <dbReference type="ARBA" id="ARBA00004141"/>
    </source>
</evidence>